<dbReference type="RefSeq" id="WP_133982555.1">
    <property type="nucleotide sequence ID" value="NZ_SOCE01000002.1"/>
</dbReference>
<evidence type="ECO:0000256" key="1">
    <source>
        <dbReference type="ARBA" id="ARBA00023015"/>
    </source>
</evidence>
<keyword evidence="1" id="KW-0805">Transcription regulation</keyword>
<keyword evidence="3" id="KW-0804">Transcription</keyword>
<name>A0A4R7SWP1_9ACTN</name>
<dbReference type="GO" id="GO:0000976">
    <property type="term" value="F:transcription cis-regulatory region binding"/>
    <property type="evidence" value="ECO:0007669"/>
    <property type="project" value="TreeGrafter"/>
</dbReference>
<dbReference type="InterPro" id="IPR000843">
    <property type="entry name" value="HTH_LacI"/>
</dbReference>
<evidence type="ECO:0000313" key="5">
    <source>
        <dbReference type="EMBL" id="TDU83365.1"/>
    </source>
</evidence>
<evidence type="ECO:0000259" key="4">
    <source>
        <dbReference type="PROSITE" id="PS50932"/>
    </source>
</evidence>
<keyword evidence="2" id="KW-0238">DNA-binding</keyword>
<dbReference type="Gene3D" id="1.10.260.40">
    <property type="entry name" value="lambda repressor-like DNA-binding domains"/>
    <property type="match status" value="1"/>
</dbReference>
<dbReference type="SUPFAM" id="SSF53822">
    <property type="entry name" value="Periplasmic binding protein-like I"/>
    <property type="match status" value="1"/>
</dbReference>
<dbReference type="SUPFAM" id="SSF47413">
    <property type="entry name" value="lambda repressor-like DNA-binding domains"/>
    <property type="match status" value="1"/>
</dbReference>
<dbReference type="PANTHER" id="PTHR30146:SF155">
    <property type="entry name" value="ALANINE RACEMASE"/>
    <property type="match status" value="1"/>
</dbReference>
<dbReference type="CDD" id="cd01392">
    <property type="entry name" value="HTH_LacI"/>
    <property type="match status" value="1"/>
</dbReference>
<dbReference type="OrthoDB" id="1938857at2"/>
<organism evidence="5 6">
    <name type="scientific">Kribbella voronezhensis</name>
    <dbReference type="NCBI Taxonomy" id="2512212"/>
    <lineage>
        <taxon>Bacteria</taxon>
        <taxon>Bacillati</taxon>
        <taxon>Actinomycetota</taxon>
        <taxon>Actinomycetes</taxon>
        <taxon>Propionibacteriales</taxon>
        <taxon>Kribbellaceae</taxon>
        <taxon>Kribbella</taxon>
    </lineage>
</organism>
<evidence type="ECO:0000256" key="2">
    <source>
        <dbReference type="ARBA" id="ARBA00023125"/>
    </source>
</evidence>
<dbReference type="InterPro" id="IPR046335">
    <property type="entry name" value="LacI/GalR-like_sensor"/>
</dbReference>
<protein>
    <submittedName>
        <fullName evidence="5">LacI family transcriptional regulator</fullName>
    </submittedName>
</protein>
<keyword evidence="6" id="KW-1185">Reference proteome</keyword>
<dbReference type="Proteomes" id="UP000295151">
    <property type="component" value="Unassembled WGS sequence"/>
</dbReference>
<dbReference type="SMART" id="SM00354">
    <property type="entry name" value="HTH_LACI"/>
    <property type="match status" value="1"/>
</dbReference>
<dbReference type="Pfam" id="PF13377">
    <property type="entry name" value="Peripla_BP_3"/>
    <property type="match status" value="1"/>
</dbReference>
<comment type="caution">
    <text evidence="5">The sequence shown here is derived from an EMBL/GenBank/DDBJ whole genome shotgun (WGS) entry which is preliminary data.</text>
</comment>
<dbReference type="AlphaFoldDB" id="A0A4R7SWP1"/>
<evidence type="ECO:0000256" key="3">
    <source>
        <dbReference type="ARBA" id="ARBA00023163"/>
    </source>
</evidence>
<dbReference type="Gene3D" id="3.40.50.2300">
    <property type="match status" value="2"/>
</dbReference>
<reference evidence="5 6" key="1">
    <citation type="submission" date="2019-03" db="EMBL/GenBank/DDBJ databases">
        <title>Genomic Encyclopedia of Type Strains, Phase III (KMG-III): the genomes of soil and plant-associated and newly described type strains.</title>
        <authorList>
            <person name="Whitman W."/>
        </authorList>
    </citation>
    <scope>NUCLEOTIDE SEQUENCE [LARGE SCALE GENOMIC DNA]</scope>
    <source>
        <strain evidence="5 6">VKM Ac-2575</strain>
    </source>
</reference>
<proteinExistence type="predicted"/>
<dbReference type="GO" id="GO:0003700">
    <property type="term" value="F:DNA-binding transcription factor activity"/>
    <property type="evidence" value="ECO:0007669"/>
    <property type="project" value="TreeGrafter"/>
</dbReference>
<dbReference type="PANTHER" id="PTHR30146">
    <property type="entry name" value="LACI-RELATED TRANSCRIPTIONAL REPRESSOR"/>
    <property type="match status" value="1"/>
</dbReference>
<dbReference type="Pfam" id="PF00356">
    <property type="entry name" value="LacI"/>
    <property type="match status" value="1"/>
</dbReference>
<feature type="domain" description="HTH lacI-type" evidence="4">
    <location>
        <begin position="16"/>
        <end position="70"/>
    </location>
</feature>
<accession>A0A4R7SWP1</accession>
<evidence type="ECO:0000313" key="6">
    <source>
        <dbReference type="Proteomes" id="UP000295151"/>
    </source>
</evidence>
<dbReference type="EMBL" id="SOCE01000002">
    <property type="protein sequence ID" value="TDU83365.1"/>
    <property type="molecule type" value="Genomic_DNA"/>
</dbReference>
<sequence>MRTPSADSPGSPARRATITDVARAAGVSIAVVSYAFNGRPGVSAATRERVLRIAAEYRWRPSAAARSMHTGPRAVGLVVSSDGGGTHATSFFDFVTATQNVLADHDYALLLQVVDSTEAAVATYQKWWAERRADVMIVTDVLTSDPRVEALRQLRVPAVVLGPPEVARGLTSVALDEAEAFARVANYLVGLGHREVAAVTASATLHRTKLRTDVLARALADVRGTVTHVETNAGAEEAAAATRRLLTGPRPPSFIVYDSDQMATAALDVARRLELEVPWDVSILAAGDSALCRLATPSITALPLPLPALGTAVGETVLALLDGGAAADRVVSFGGIAVRGSTGPRAR</sequence>
<dbReference type="PROSITE" id="PS50932">
    <property type="entry name" value="HTH_LACI_2"/>
    <property type="match status" value="1"/>
</dbReference>
<dbReference type="InterPro" id="IPR010982">
    <property type="entry name" value="Lambda_DNA-bd_dom_sf"/>
</dbReference>
<dbReference type="InterPro" id="IPR028082">
    <property type="entry name" value="Peripla_BP_I"/>
</dbReference>
<gene>
    <name evidence="5" type="ORF">EV138_5829</name>
</gene>